<name>A0AAX2AG79_9BACT</name>
<dbReference type="PANTHER" id="PTHR38731:SF1">
    <property type="entry name" value="FECR PROTEIN DOMAIN-CONTAINING PROTEIN"/>
    <property type="match status" value="1"/>
</dbReference>
<dbReference type="EMBL" id="NXID01000016">
    <property type="protein sequence ID" value="RXK16007.1"/>
    <property type="molecule type" value="Genomic_DNA"/>
</dbReference>
<accession>A0AAX2AG79</accession>
<sequence>MTTGSFSLKIIFLSLFLLFNIFAKEVGKVEKVIVDEEEKLVALVQRDNEVLNLKDVGFVVHQNDIIKTYKKSKLKIRFLDDTIIYIGPKTTLEIAKYYYDKENKENNATNLKILNGSFRLKTGKIGELAPEQFKIDTKFSVIGIRG</sequence>
<comment type="caution">
    <text evidence="2">The sequence shown here is derived from an EMBL/GenBank/DDBJ whole genome shotgun (WGS) entry which is preliminary data.</text>
</comment>
<protein>
    <recommendedName>
        <fullName evidence="1">FecR protein domain-containing protein</fullName>
    </recommendedName>
</protein>
<keyword evidence="3" id="KW-1185">Reference proteome</keyword>
<gene>
    <name evidence="2" type="ORF">CP985_05380</name>
</gene>
<dbReference type="Proteomes" id="UP000290092">
    <property type="component" value="Unassembled WGS sequence"/>
</dbReference>
<evidence type="ECO:0000313" key="3">
    <source>
        <dbReference type="Proteomes" id="UP000290092"/>
    </source>
</evidence>
<evidence type="ECO:0000259" key="1">
    <source>
        <dbReference type="Pfam" id="PF04773"/>
    </source>
</evidence>
<dbReference type="InterPro" id="IPR006860">
    <property type="entry name" value="FecR"/>
</dbReference>
<proteinExistence type="predicted"/>
<dbReference type="Pfam" id="PF04773">
    <property type="entry name" value="FecR"/>
    <property type="match status" value="1"/>
</dbReference>
<reference evidence="2 3" key="1">
    <citation type="submission" date="2017-09" db="EMBL/GenBank/DDBJ databases">
        <title>Genomics of the genus Arcobacter.</title>
        <authorList>
            <person name="Perez-Cataluna A."/>
            <person name="Figueras M.J."/>
            <person name="Salas-Masso N."/>
        </authorList>
    </citation>
    <scope>NUCLEOTIDE SEQUENCE [LARGE SCALE GENOMIC DNA]</scope>
    <source>
        <strain evidence="2 3">CECT 7386</strain>
    </source>
</reference>
<dbReference type="PANTHER" id="PTHR38731">
    <property type="entry name" value="LIPL45-RELATED LIPOPROTEIN-RELATED"/>
    <property type="match status" value="1"/>
</dbReference>
<dbReference type="AlphaFoldDB" id="A0AAX2AG79"/>
<organism evidence="2 3">
    <name type="scientific">Malaciobacter mytili LMG 24559</name>
    <dbReference type="NCBI Taxonomy" id="1032238"/>
    <lineage>
        <taxon>Bacteria</taxon>
        <taxon>Pseudomonadati</taxon>
        <taxon>Campylobacterota</taxon>
        <taxon>Epsilonproteobacteria</taxon>
        <taxon>Campylobacterales</taxon>
        <taxon>Arcobacteraceae</taxon>
        <taxon>Malaciobacter</taxon>
    </lineage>
</organism>
<feature type="domain" description="FecR protein" evidence="1">
    <location>
        <begin position="65"/>
        <end position="146"/>
    </location>
</feature>
<evidence type="ECO:0000313" key="2">
    <source>
        <dbReference type="EMBL" id="RXK16007.1"/>
    </source>
</evidence>